<keyword evidence="2" id="KW-0464">Manganese</keyword>
<dbReference type="CDD" id="cd20304">
    <property type="entry name" value="cupin_OxDC_N"/>
    <property type="match status" value="1"/>
</dbReference>
<dbReference type="PANTHER" id="PTHR35848:SF9">
    <property type="entry name" value="SLL1358 PROTEIN"/>
    <property type="match status" value="1"/>
</dbReference>
<feature type="region of interest" description="Disordered" evidence="3">
    <location>
        <begin position="35"/>
        <end position="76"/>
    </location>
</feature>
<organism evidence="6 7">
    <name type="scientific">Clathrus columnatus</name>
    <dbReference type="NCBI Taxonomy" id="1419009"/>
    <lineage>
        <taxon>Eukaryota</taxon>
        <taxon>Fungi</taxon>
        <taxon>Dikarya</taxon>
        <taxon>Basidiomycota</taxon>
        <taxon>Agaricomycotina</taxon>
        <taxon>Agaricomycetes</taxon>
        <taxon>Phallomycetidae</taxon>
        <taxon>Phallales</taxon>
        <taxon>Clathraceae</taxon>
        <taxon>Clathrus</taxon>
    </lineage>
</organism>
<dbReference type="InterPro" id="IPR017774">
    <property type="entry name" value="Bicupin_oxalate_deCO2ase/Oxase"/>
</dbReference>
<dbReference type="NCBIfam" id="TIGR03404">
    <property type="entry name" value="bicupin_oxalic"/>
    <property type="match status" value="1"/>
</dbReference>
<dbReference type="EMBL" id="BPWL01000004">
    <property type="protein sequence ID" value="GJJ10006.1"/>
    <property type="molecule type" value="Genomic_DNA"/>
</dbReference>
<dbReference type="InterPro" id="IPR014710">
    <property type="entry name" value="RmlC-like_jellyroll"/>
</dbReference>
<evidence type="ECO:0000256" key="2">
    <source>
        <dbReference type="PIRSR" id="PIRSR617774-2"/>
    </source>
</evidence>
<comment type="cofactor">
    <cofactor evidence="2">
        <name>Mn(2+)</name>
        <dbReference type="ChEBI" id="CHEBI:29035"/>
    </cofactor>
    <text evidence="2">Binds 2 manganese ions per subunit.</text>
</comment>
<dbReference type="Proteomes" id="UP001050691">
    <property type="component" value="Unassembled WGS sequence"/>
</dbReference>
<feature type="compositionally biased region" description="Low complexity" evidence="3">
    <location>
        <begin position="35"/>
        <end position="67"/>
    </location>
</feature>
<evidence type="ECO:0000259" key="5">
    <source>
        <dbReference type="SMART" id="SM00835"/>
    </source>
</evidence>
<dbReference type="Gene3D" id="2.60.120.10">
    <property type="entry name" value="Jelly Rolls"/>
    <property type="match status" value="2"/>
</dbReference>
<dbReference type="InterPro" id="IPR011051">
    <property type="entry name" value="RmlC_Cupin_sf"/>
</dbReference>
<sequence>MIHSRILIVAFILLQQQFTFAAPAPVSSVSIASDVSAAPAPPHSTSTPTKTSTSTAATSSFTAGLTSDDPNDSFINEFQNETPEAIRGSLGATVIGPQNIDLDRQSADFLAPPSTDAGSVPNAKWPFSLSHNRLQTGGWARQQNGKRSLLHIPHKYRSKDDFPKKVGTMPIATQIAGVNMRPLPIDSRELHWHSIGEWGYVLKGTARITAMTAEGNNYEADIETTFNRPSQNQGDVWYFPAGVPHSIQGMDTIADGTEFLLVFDSGDFSEDDTFLLSDWLAHTPKEVLAKNFKTSIQAFDNIPANQLYIFPGTVPPSVDKDEVSDPQGHANPALSVAWSQSARTSLPGGSVKVLDSTNFPISKTIAAADVMVEPGHMREMHWHPIQDEWSYFMYANVFLNRVGSL</sequence>
<keyword evidence="1 2" id="KW-0479">Metal-binding</keyword>
<reference evidence="6" key="1">
    <citation type="submission" date="2021-10" db="EMBL/GenBank/DDBJ databases">
        <title>De novo Genome Assembly of Clathrus columnatus (Basidiomycota, Fungi) Using Illumina and Nanopore Sequence Data.</title>
        <authorList>
            <person name="Ogiso-Tanaka E."/>
            <person name="Itagaki H."/>
            <person name="Hosoya T."/>
            <person name="Hosaka K."/>
        </authorList>
    </citation>
    <scope>NUCLEOTIDE SEQUENCE</scope>
    <source>
        <strain evidence="6">MO-923</strain>
    </source>
</reference>
<feature type="binding site" evidence="2">
    <location>
        <position position="245"/>
    </location>
    <ligand>
        <name>Mn(2+)</name>
        <dbReference type="ChEBI" id="CHEBI:29035"/>
        <label>1</label>
    </ligand>
</feature>
<feature type="binding site" evidence="2">
    <location>
        <position position="191"/>
    </location>
    <ligand>
        <name>Mn(2+)</name>
        <dbReference type="ChEBI" id="CHEBI:29035"/>
        <label>1</label>
    </ligand>
</feature>
<feature type="binding site" evidence="2">
    <location>
        <position position="383"/>
    </location>
    <ligand>
        <name>Mn(2+)</name>
        <dbReference type="ChEBI" id="CHEBI:29035"/>
        <label>2</label>
    </ligand>
</feature>
<dbReference type="PROSITE" id="PS00221">
    <property type="entry name" value="MIP"/>
    <property type="match status" value="1"/>
</dbReference>
<dbReference type="GO" id="GO:0033609">
    <property type="term" value="P:oxalate metabolic process"/>
    <property type="evidence" value="ECO:0007669"/>
    <property type="project" value="InterPro"/>
</dbReference>
<dbReference type="SMART" id="SM00835">
    <property type="entry name" value="Cupin_1"/>
    <property type="match status" value="1"/>
</dbReference>
<comment type="caution">
    <text evidence="6">The sequence shown here is derived from an EMBL/GenBank/DDBJ whole genome shotgun (WGS) entry which is preliminary data.</text>
</comment>
<protein>
    <recommendedName>
        <fullName evidence="5">Cupin type-1 domain-containing protein</fullName>
    </recommendedName>
</protein>
<dbReference type="SUPFAM" id="SSF51182">
    <property type="entry name" value="RmlC-like cupins"/>
    <property type="match status" value="1"/>
</dbReference>
<evidence type="ECO:0000313" key="7">
    <source>
        <dbReference type="Proteomes" id="UP001050691"/>
    </source>
</evidence>
<dbReference type="Pfam" id="PF00190">
    <property type="entry name" value="Cupin_1"/>
    <property type="match status" value="2"/>
</dbReference>
<dbReference type="GO" id="GO:0046872">
    <property type="term" value="F:metal ion binding"/>
    <property type="evidence" value="ECO:0007669"/>
    <property type="project" value="UniProtKB-KW"/>
</dbReference>
<dbReference type="InterPro" id="IPR051610">
    <property type="entry name" value="GPI/OXD"/>
</dbReference>
<feature type="binding site" evidence="2">
    <location>
        <position position="381"/>
    </location>
    <ligand>
        <name>Mn(2+)</name>
        <dbReference type="ChEBI" id="CHEBI:29035"/>
        <label>2</label>
    </ligand>
</feature>
<evidence type="ECO:0000256" key="3">
    <source>
        <dbReference type="SAM" id="MobiDB-lite"/>
    </source>
</evidence>
<evidence type="ECO:0000256" key="4">
    <source>
        <dbReference type="SAM" id="SignalP"/>
    </source>
</evidence>
<feature type="chain" id="PRO_5044022677" description="Cupin type-1 domain-containing protein" evidence="4">
    <location>
        <begin position="22"/>
        <end position="405"/>
    </location>
</feature>
<evidence type="ECO:0000313" key="6">
    <source>
        <dbReference type="EMBL" id="GJJ10006.1"/>
    </source>
</evidence>
<accession>A0AAV5A5T6</accession>
<dbReference type="AlphaFoldDB" id="A0AAV5A5T6"/>
<feature type="signal peptide" evidence="4">
    <location>
        <begin position="1"/>
        <end position="21"/>
    </location>
</feature>
<feature type="binding site" evidence="2">
    <location>
        <position position="193"/>
    </location>
    <ligand>
        <name>Mn(2+)</name>
        <dbReference type="ChEBI" id="CHEBI:29035"/>
        <label>1</label>
    </ligand>
</feature>
<feature type="binding site" evidence="2">
    <location>
        <position position="197"/>
    </location>
    <ligand>
        <name>Mn(2+)</name>
        <dbReference type="ChEBI" id="CHEBI:29035"/>
        <label>1</label>
    </ligand>
</feature>
<feature type="domain" description="Cupin type-1" evidence="5">
    <location>
        <begin position="162"/>
        <end position="300"/>
    </location>
</feature>
<dbReference type="PANTHER" id="PTHR35848">
    <property type="entry name" value="OXALATE-BINDING PROTEIN"/>
    <property type="match status" value="1"/>
</dbReference>
<proteinExistence type="predicted"/>
<evidence type="ECO:0000256" key="1">
    <source>
        <dbReference type="ARBA" id="ARBA00022723"/>
    </source>
</evidence>
<keyword evidence="4" id="KW-0732">Signal</keyword>
<gene>
    <name evidence="6" type="ORF">Clacol_004232</name>
</gene>
<dbReference type="InterPro" id="IPR006045">
    <property type="entry name" value="Cupin_1"/>
</dbReference>
<dbReference type="InterPro" id="IPR022357">
    <property type="entry name" value="MIP_CS"/>
</dbReference>
<keyword evidence="7" id="KW-1185">Reference proteome</keyword>
<name>A0AAV5A5T6_9AGAM</name>
<feature type="binding site" evidence="2">
    <location>
        <position position="388"/>
    </location>
    <ligand>
        <name>Mn(2+)</name>
        <dbReference type="ChEBI" id="CHEBI:29035"/>
        <label>2</label>
    </ligand>
</feature>